<dbReference type="STRING" id="83401.SAMN05421742_102341"/>
<dbReference type="Pfam" id="PF01047">
    <property type="entry name" value="MarR"/>
    <property type="match status" value="1"/>
</dbReference>
<dbReference type="InterPro" id="IPR036390">
    <property type="entry name" value="WH_DNA-bd_sf"/>
</dbReference>
<keyword evidence="3" id="KW-0804">Transcription</keyword>
<dbReference type="PANTHER" id="PTHR42756">
    <property type="entry name" value="TRANSCRIPTIONAL REGULATOR, MARR"/>
    <property type="match status" value="1"/>
</dbReference>
<dbReference type="SUPFAM" id="SSF46785">
    <property type="entry name" value="Winged helix' DNA-binding domain"/>
    <property type="match status" value="1"/>
</dbReference>
<evidence type="ECO:0000256" key="4">
    <source>
        <dbReference type="SAM" id="MobiDB-lite"/>
    </source>
</evidence>
<protein>
    <submittedName>
        <fullName evidence="6">DNA-binding transcriptional regulator, MarR family</fullName>
    </submittedName>
</protein>
<proteinExistence type="predicted"/>
<dbReference type="EMBL" id="FNCV01000002">
    <property type="protein sequence ID" value="SDG76189.1"/>
    <property type="molecule type" value="Genomic_DNA"/>
</dbReference>
<evidence type="ECO:0000256" key="1">
    <source>
        <dbReference type="ARBA" id="ARBA00023015"/>
    </source>
</evidence>
<dbReference type="Proteomes" id="UP000217076">
    <property type="component" value="Unassembled WGS sequence"/>
</dbReference>
<dbReference type="OrthoDB" id="32523at2"/>
<dbReference type="GO" id="GO:0003677">
    <property type="term" value="F:DNA binding"/>
    <property type="evidence" value="ECO:0007669"/>
    <property type="project" value="UniProtKB-KW"/>
</dbReference>
<evidence type="ECO:0000256" key="2">
    <source>
        <dbReference type="ARBA" id="ARBA00023125"/>
    </source>
</evidence>
<dbReference type="PANTHER" id="PTHR42756:SF1">
    <property type="entry name" value="TRANSCRIPTIONAL REPRESSOR OF EMRAB OPERON"/>
    <property type="match status" value="1"/>
</dbReference>
<keyword evidence="7" id="KW-1185">Reference proteome</keyword>
<dbReference type="InterPro" id="IPR036388">
    <property type="entry name" value="WH-like_DNA-bd_sf"/>
</dbReference>
<dbReference type="RefSeq" id="WP_092616199.1">
    <property type="nucleotide sequence ID" value="NZ_FNCV01000002.1"/>
</dbReference>
<dbReference type="AlphaFoldDB" id="A0A1G7WWC9"/>
<accession>A0A1G7WWC9</accession>
<keyword evidence="2 6" id="KW-0238">DNA-binding</keyword>
<gene>
    <name evidence="6" type="ORF">SAMN05421742_102341</name>
</gene>
<evidence type="ECO:0000313" key="7">
    <source>
        <dbReference type="Proteomes" id="UP000217076"/>
    </source>
</evidence>
<evidence type="ECO:0000259" key="5">
    <source>
        <dbReference type="PROSITE" id="PS50995"/>
    </source>
</evidence>
<dbReference type="GO" id="GO:0003700">
    <property type="term" value="F:DNA-binding transcription factor activity"/>
    <property type="evidence" value="ECO:0007669"/>
    <property type="project" value="InterPro"/>
</dbReference>
<dbReference type="Gene3D" id="1.10.10.10">
    <property type="entry name" value="Winged helix-like DNA-binding domain superfamily/Winged helix DNA-binding domain"/>
    <property type="match status" value="1"/>
</dbReference>
<feature type="region of interest" description="Disordered" evidence="4">
    <location>
        <begin position="180"/>
        <end position="199"/>
    </location>
</feature>
<dbReference type="PROSITE" id="PS50995">
    <property type="entry name" value="HTH_MARR_2"/>
    <property type="match status" value="1"/>
</dbReference>
<dbReference type="SMART" id="SM00347">
    <property type="entry name" value="HTH_MARR"/>
    <property type="match status" value="1"/>
</dbReference>
<sequence length="199" mass="20985">MEDRTRTSLIALRRILGATEASSRALAKRTGLTTPQLIVLKVVEEKGEATAKTIAQRARVAQATATALIDRLVQRGYVVRRRGESDRRQVWVSLTEAGKAALAAAPDPLHERFSSRFEALADWEQAMVVAGLERVAALLDVETVDASPVLHVGDLKAGAAQASPEPPPRVGVAAAGRPVANSATTPAAGGVTRAAQKVK</sequence>
<name>A0A1G7WWC9_9PROT</name>
<feature type="domain" description="HTH marR-type" evidence="5">
    <location>
        <begin position="2"/>
        <end position="137"/>
    </location>
</feature>
<keyword evidence="1" id="KW-0805">Transcription regulation</keyword>
<evidence type="ECO:0000256" key="3">
    <source>
        <dbReference type="ARBA" id="ARBA00023163"/>
    </source>
</evidence>
<evidence type="ECO:0000313" key="6">
    <source>
        <dbReference type="EMBL" id="SDG76189.1"/>
    </source>
</evidence>
<reference evidence="7" key="1">
    <citation type="submission" date="2016-10" db="EMBL/GenBank/DDBJ databases">
        <authorList>
            <person name="Varghese N."/>
            <person name="Submissions S."/>
        </authorList>
    </citation>
    <scope>NUCLEOTIDE SEQUENCE [LARGE SCALE GENOMIC DNA]</scope>
    <source>
        <strain evidence="7">930I</strain>
    </source>
</reference>
<organism evidence="6 7">
    <name type="scientific">Roseospirillum parvum</name>
    <dbReference type="NCBI Taxonomy" id="83401"/>
    <lineage>
        <taxon>Bacteria</taxon>
        <taxon>Pseudomonadati</taxon>
        <taxon>Pseudomonadota</taxon>
        <taxon>Alphaproteobacteria</taxon>
        <taxon>Rhodospirillales</taxon>
        <taxon>Rhodospirillaceae</taxon>
        <taxon>Roseospirillum</taxon>
    </lineage>
</organism>
<dbReference type="InterPro" id="IPR000835">
    <property type="entry name" value="HTH_MarR-typ"/>
</dbReference>